<sequence length="364" mass="38371">MKKIFLLILPLCLFVFLISNSAISAAPPKSIHYQGRLKINDDLPNTGNHSFIFKIYNHAGAVCWNSGSVSLMVNQGVFEYDLANVASSCSNFNDGGNYELEVSADGSVLSPREKILATATSITSSFLTGYDGTNPNVLGDLALSSGGKVLFLGTGSGAPGNSSGRKINLFDAKNTAQYLIGVDSSTLYFTSPQIFSWYTTNGTNYTEVLKIDGGNLTVSGNANFYGGVWAKDGFTCGASDVAEIVSAKTYEVGSVVCISKNGQDEYELCSQAYAANVAGVVSENPGLLLNGETGDGLKLALSGRVYVKVTNENGPIQKGDALVSSSKAGFAMKGETAKVLRSMLIGKALEEFNGQEGEILILID</sequence>
<gene>
    <name evidence="2" type="ORF">CO181_04395</name>
</gene>
<comment type="caution">
    <text evidence="2">The sequence shown here is derived from an EMBL/GenBank/DDBJ whole genome shotgun (WGS) entry which is preliminary data.</text>
</comment>
<dbReference type="EMBL" id="PFXB01000119">
    <property type="protein sequence ID" value="PJA37236.1"/>
    <property type="molecule type" value="Genomic_DNA"/>
</dbReference>
<proteinExistence type="predicted"/>
<feature type="signal peptide" evidence="1">
    <location>
        <begin position="1"/>
        <end position="24"/>
    </location>
</feature>
<feature type="chain" id="PRO_5014637211" evidence="1">
    <location>
        <begin position="25"/>
        <end position="364"/>
    </location>
</feature>
<protein>
    <submittedName>
        <fullName evidence="2">Uncharacterized protein</fullName>
    </submittedName>
</protein>
<name>A0A2M7WW29_UNCKA</name>
<evidence type="ECO:0000313" key="2">
    <source>
        <dbReference type="EMBL" id="PJA37236.1"/>
    </source>
</evidence>
<dbReference type="Proteomes" id="UP000230538">
    <property type="component" value="Unassembled WGS sequence"/>
</dbReference>
<dbReference type="AlphaFoldDB" id="A0A2M7WW29"/>
<keyword evidence="1" id="KW-0732">Signal</keyword>
<accession>A0A2M7WW29</accession>
<evidence type="ECO:0000256" key="1">
    <source>
        <dbReference type="SAM" id="SignalP"/>
    </source>
</evidence>
<evidence type="ECO:0000313" key="3">
    <source>
        <dbReference type="Proteomes" id="UP000230538"/>
    </source>
</evidence>
<organism evidence="2 3">
    <name type="scientific">candidate division WWE3 bacterium CG_4_9_14_3_um_filter_43_9</name>
    <dbReference type="NCBI Taxonomy" id="1975082"/>
    <lineage>
        <taxon>Bacteria</taxon>
        <taxon>Katanobacteria</taxon>
    </lineage>
</organism>
<reference evidence="3" key="1">
    <citation type="submission" date="2017-09" db="EMBL/GenBank/DDBJ databases">
        <title>Depth-based differentiation of microbial function through sediment-hosted aquifers and enrichment of novel symbionts in the deep terrestrial subsurface.</title>
        <authorList>
            <person name="Probst A.J."/>
            <person name="Ladd B."/>
            <person name="Jarett J.K."/>
            <person name="Geller-Mcgrath D.E."/>
            <person name="Sieber C.M.K."/>
            <person name="Emerson J.B."/>
            <person name="Anantharaman K."/>
            <person name="Thomas B.C."/>
            <person name="Malmstrom R."/>
            <person name="Stieglmeier M."/>
            <person name="Klingl A."/>
            <person name="Woyke T."/>
            <person name="Ryan C.M."/>
            <person name="Banfield J.F."/>
        </authorList>
    </citation>
    <scope>NUCLEOTIDE SEQUENCE [LARGE SCALE GENOMIC DNA]</scope>
</reference>